<evidence type="ECO:0000256" key="1">
    <source>
        <dbReference type="SAM" id="MobiDB-lite"/>
    </source>
</evidence>
<dbReference type="AlphaFoldDB" id="A0A9N9G2A2"/>
<sequence>MPANNYHWDTRNSIVTRNPWLAEDNKRQTNGNNSLQPGQKRISVPSGQRNWSKDNQLTNLNTEMILIDFQEMGGGTNKCLEGITVPNGRNSRKESKIRVREFWTEFDEYVKLWLDDYFHRSSQRRMIPESQLEKTCGRLNPSTAETFTVPSKKTKQEERLHRENESPAAIAKDSFSIWEPGGVPATIAKDSTQFNVDNCLSYSSRPNQQSFDLIINHPAIIHLLNSPNLNGHLAR</sequence>
<feature type="region of interest" description="Disordered" evidence="1">
    <location>
        <begin position="25"/>
        <end position="54"/>
    </location>
</feature>
<evidence type="ECO:0000313" key="3">
    <source>
        <dbReference type="Proteomes" id="UP000789831"/>
    </source>
</evidence>
<accession>A0A9N9G2A2</accession>
<comment type="caution">
    <text evidence="2">The sequence shown here is derived from an EMBL/GenBank/DDBJ whole genome shotgun (WGS) entry which is preliminary data.</text>
</comment>
<gene>
    <name evidence="2" type="ORF">AGERDE_LOCUS7696</name>
</gene>
<name>A0A9N9G2A2_9GLOM</name>
<dbReference type="EMBL" id="CAJVPL010001457">
    <property type="protein sequence ID" value="CAG8572225.1"/>
    <property type="molecule type" value="Genomic_DNA"/>
</dbReference>
<dbReference type="Proteomes" id="UP000789831">
    <property type="component" value="Unassembled WGS sequence"/>
</dbReference>
<protein>
    <submittedName>
        <fullName evidence="2">9477_t:CDS:1</fullName>
    </submittedName>
</protein>
<organism evidence="2 3">
    <name type="scientific">Ambispora gerdemannii</name>
    <dbReference type="NCBI Taxonomy" id="144530"/>
    <lineage>
        <taxon>Eukaryota</taxon>
        <taxon>Fungi</taxon>
        <taxon>Fungi incertae sedis</taxon>
        <taxon>Mucoromycota</taxon>
        <taxon>Glomeromycotina</taxon>
        <taxon>Glomeromycetes</taxon>
        <taxon>Archaeosporales</taxon>
        <taxon>Ambisporaceae</taxon>
        <taxon>Ambispora</taxon>
    </lineage>
</organism>
<proteinExistence type="predicted"/>
<keyword evidence="3" id="KW-1185">Reference proteome</keyword>
<feature type="compositionally biased region" description="Polar residues" evidence="1">
    <location>
        <begin position="45"/>
        <end position="54"/>
    </location>
</feature>
<reference evidence="2" key="1">
    <citation type="submission" date="2021-06" db="EMBL/GenBank/DDBJ databases">
        <authorList>
            <person name="Kallberg Y."/>
            <person name="Tangrot J."/>
            <person name="Rosling A."/>
        </authorList>
    </citation>
    <scope>NUCLEOTIDE SEQUENCE</scope>
    <source>
        <strain evidence="2">MT106</strain>
    </source>
</reference>
<evidence type="ECO:0000313" key="2">
    <source>
        <dbReference type="EMBL" id="CAG8572225.1"/>
    </source>
</evidence>
<feature type="compositionally biased region" description="Polar residues" evidence="1">
    <location>
        <begin position="28"/>
        <end position="37"/>
    </location>
</feature>